<dbReference type="InterPro" id="IPR029028">
    <property type="entry name" value="Alpha/beta_knot_MTases"/>
</dbReference>
<organism evidence="7 8">
    <name type="scientific">Paraburkholderia steynii</name>
    <dbReference type="NCBI Taxonomy" id="1245441"/>
    <lineage>
        <taxon>Bacteria</taxon>
        <taxon>Pseudomonadati</taxon>
        <taxon>Pseudomonadota</taxon>
        <taxon>Betaproteobacteria</taxon>
        <taxon>Burkholderiales</taxon>
        <taxon>Burkholderiaceae</taxon>
        <taxon>Paraburkholderia</taxon>
    </lineage>
</organism>
<feature type="domain" description="tRNA/rRNA methyltransferase SpoU type" evidence="6">
    <location>
        <begin position="59"/>
        <end position="210"/>
    </location>
</feature>
<proteinExistence type="inferred from homology"/>
<dbReference type="Gene3D" id="1.10.8.590">
    <property type="match status" value="1"/>
</dbReference>
<keyword evidence="3" id="KW-0808">Transferase</keyword>
<comment type="similarity">
    <text evidence="1">Belongs to the class IV-like SAM-binding methyltransferase superfamily. RNA methyltransferase TrmH family.</text>
</comment>
<evidence type="ECO:0000256" key="4">
    <source>
        <dbReference type="ARBA" id="ARBA00022691"/>
    </source>
</evidence>
<name>A0A7Z7AZT6_9BURK</name>
<keyword evidence="8" id="KW-1185">Reference proteome</keyword>
<accession>A0A7Z7AZT6</accession>
<evidence type="ECO:0000313" key="8">
    <source>
        <dbReference type="Proteomes" id="UP000198900"/>
    </source>
</evidence>
<dbReference type="Pfam" id="PF00588">
    <property type="entry name" value="SpoU_methylase"/>
    <property type="match status" value="1"/>
</dbReference>
<dbReference type="CDD" id="cd18093">
    <property type="entry name" value="SpoU-like_TrmJ"/>
    <property type="match status" value="1"/>
</dbReference>
<comment type="caution">
    <text evidence="7">The sequence shown here is derived from an EMBL/GenBank/DDBJ whole genome shotgun (WGS) entry which is preliminary data.</text>
</comment>
<dbReference type="GO" id="GO:0003723">
    <property type="term" value="F:RNA binding"/>
    <property type="evidence" value="ECO:0007669"/>
    <property type="project" value="InterPro"/>
</dbReference>
<dbReference type="InterPro" id="IPR004384">
    <property type="entry name" value="RNA_MeTrfase_TrmJ/LasT"/>
</dbReference>
<gene>
    <name evidence="5" type="primary">trmJ</name>
    <name evidence="7" type="ORF">SAMN04487926_101222</name>
</gene>
<comment type="catalytic activity">
    <reaction evidence="5">
        <text>uridine(32) in tRNA + S-adenosyl-L-methionine = 2'-O-methyluridine(32) in tRNA + S-adenosyl-L-homocysteine + H(+)</text>
        <dbReference type="Rhea" id="RHEA:42936"/>
        <dbReference type="Rhea" id="RHEA-COMP:10107"/>
        <dbReference type="Rhea" id="RHEA-COMP:10290"/>
        <dbReference type="ChEBI" id="CHEBI:15378"/>
        <dbReference type="ChEBI" id="CHEBI:57856"/>
        <dbReference type="ChEBI" id="CHEBI:59789"/>
        <dbReference type="ChEBI" id="CHEBI:65315"/>
        <dbReference type="ChEBI" id="CHEBI:74478"/>
        <dbReference type="EC" id="2.1.1.200"/>
    </reaction>
</comment>
<dbReference type="Gene3D" id="3.40.1280.10">
    <property type="match status" value="1"/>
</dbReference>
<evidence type="ECO:0000256" key="3">
    <source>
        <dbReference type="ARBA" id="ARBA00022679"/>
    </source>
</evidence>
<keyword evidence="4 5" id="KW-0949">S-adenosyl-L-methionine</keyword>
<comment type="subcellular location">
    <subcellularLocation>
        <location evidence="5">Cytoplasm</location>
    </subcellularLocation>
</comment>
<dbReference type="InterPro" id="IPR029026">
    <property type="entry name" value="tRNA_m1G_MTases_N"/>
</dbReference>
<comment type="function">
    <text evidence="5">Catalyzes the formation of 2'O-methylated cytidine (Cm32) or 2'O-methylated uridine (Um32) at position 32 in tRNA.</text>
</comment>
<dbReference type="NCBIfam" id="TIGR00050">
    <property type="entry name" value="rRNA_methyl_1"/>
    <property type="match status" value="1"/>
</dbReference>
<comment type="catalytic activity">
    <reaction evidence="5">
        <text>cytidine(32) in tRNA + S-adenosyl-L-methionine = 2'-O-methylcytidine(32) in tRNA + S-adenosyl-L-homocysteine + H(+)</text>
        <dbReference type="Rhea" id="RHEA:42932"/>
        <dbReference type="Rhea" id="RHEA-COMP:10288"/>
        <dbReference type="Rhea" id="RHEA-COMP:10289"/>
        <dbReference type="ChEBI" id="CHEBI:15378"/>
        <dbReference type="ChEBI" id="CHEBI:57856"/>
        <dbReference type="ChEBI" id="CHEBI:59789"/>
        <dbReference type="ChEBI" id="CHEBI:74495"/>
        <dbReference type="ChEBI" id="CHEBI:82748"/>
        <dbReference type="EC" id="2.1.1.200"/>
    </reaction>
</comment>
<keyword evidence="5" id="KW-0819">tRNA processing</keyword>
<dbReference type="FunFam" id="3.40.1280.10:FF:000006">
    <property type="entry name" value="Uncharacterized tRNA/rRNA methyltransferase HI_0380"/>
    <property type="match status" value="1"/>
</dbReference>
<evidence type="ECO:0000259" key="6">
    <source>
        <dbReference type="Pfam" id="PF00588"/>
    </source>
</evidence>
<dbReference type="GO" id="GO:0002128">
    <property type="term" value="P:tRNA nucleoside ribose methylation"/>
    <property type="evidence" value="ECO:0007669"/>
    <property type="project" value="TreeGrafter"/>
</dbReference>
<evidence type="ECO:0000256" key="5">
    <source>
        <dbReference type="RuleBase" id="RU362024"/>
    </source>
</evidence>
<dbReference type="AlphaFoldDB" id="A0A7Z7AZT6"/>
<evidence type="ECO:0000256" key="1">
    <source>
        <dbReference type="ARBA" id="ARBA00007228"/>
    </source>
</evidence>
<dbReference type="EC" id="2.1.1.200" evidence="5"/>
<sequence length="304" mass="32327">MTFVWCGIGRSADGKRWRVRATITISLSPKLIVVQTPASPSSSTASDNSSIGGGFTSTRFVLVEPSHPGNVGAAARALKTMGFSRLVLVSPRVADVKNDPEAIAMASGADDVLASAHVVPTLADALSGAHWSLALTARAREYGPPQLAPRAAAMQAREHAVHGDIALVFGNERTGLSNEDVERCSALAHIPANPAYSSLNLSQAIQVLSYELRMAYLVDSDGSESVAGGAGTLAPSDEIERMYVHLENALIALDFLDPGNPKKLMSRLRRLFARSGLEREEVNIVRGIAKHILLNAKGRDGDQR</sequence>
<dbReference type="InterPro" id="IPR001537">
    <property type="entry name" value="SpoU_MeTrfase"/>
</dbReference>
<dbReference type="Proteomes" id="UP000198900">
    <property type="component" value="Unassembled WGS sequence"/>
</dbReference>
<reference evidence="7" key="1">
    <citation type="submission" date="2016-10" db="EMBL/GenBank/DDBJ databases">
        <authorList>
            <person name="Varghese N."/>
            <person name="Submissions S."/>
        </authorList>
    </citation>
    <scope>NUCLEOTIDE SEQUENCE [LARGE SCALE GENOMIC DNA]</scope>
    <source>
        <strain evidence="7">YR281</strain>
    </source>
</reference>
<dbReference type="EMBL" id="FNDI01000001">
    <property type="protein sequence ID" value="SDG92374.1"/>
    <property type="molecule type" value="Genomic_DNA"/>
</dbReference>
<dbReference type="PANTHER" id="PTHR42786">
    <property type="entry name" value="TRNA/RRNA METHYLTRANSFERASE"/>
    <property type="match status" value="1"/>
</dbReference>
<keyword evidence="2 5" id="KW-0489">Methyltransferase</keyword>
<evidence type="ECO:0000313" key="7">
    <source>
        <dbReference type="EMBL" id="SDG92374.1"/>
    </source>
</evidence>
<protein>
    <recommendedName>
        <fullName evidence="5">tRNA (cytidine/uridine-2'-O-)-methyltransferase TrmJ</fullName>
        <ecNumber evidence="5">2.1.1.200</ecNumber>
    </recommendedName>
    <alternativeName>
        <fullName evidence="5">tRNA (cytidine(32)/uridine(32)-2'-O)-methyltransferase</fullName>
    </alternativeName>
    <alternativeName>
        <fullName evidence="5">tRNA Cm32/Um32 methyltransferase</fullName>
    </alternativeName>
</protein>
<dbReference type="PANTHER" id="PTHR42786:SF2">
    <property type="entry name" value="TRNA (CYTIDINE_URIDINE-2'-O-)-METHYLTRANSFERASE TRMJ"/>
    <property type="match status" value="1"/>
</dbReference>
<comment type="subunit">
    <text evidence="5">Homodimer.</text>
</comment>
<dbReference type="GO" id="GO:0005829">
    <property type="term" value="C:cytosol"/>
    <property type="evidence" value="ECO:0007669"/>
    <property type="project" value="TreeGrafter"/>
</dbReference>
<keyword evidence="5" id="KW-0963">Cytoplasm</keyword>
<dbReference type="GO" id="GO:0160206">
    <property type="term" value="F:tRNA (cytidine(32)/uridine(32)-2'-O)-methyltransferase activity"/>
    <property type="evidence" value="ECO:0007669"/>
    <property type="project" value="UniProtKB-EC"/>
</dbReference>
<dbReference type="SUPFAM" id="SSF75217">
    <property type="entry name" value="alpha/beta knot"/>
    <property type="match status" value="1"/>
</dbReference>
<evidence type="ECO:0000256" key="2">
    <source>
        <dbReference type="ARBA" id="ARBA00022603"/>
    </source>
</evidence>